<dbReference type="RefSeq" id="WP_134437535.1">
    <property type="nucleotide sequence ID" value="NZ_SOML01000017.1"/>
</dbReference>
<reference evidence="2 3" key="1">
    <citation type="submission" date="2019-03" db="EMBL/GenBank/DDBJ databases">
        <title>San Antonio Military Medical Center submission to MRSN (WRAIR), pending publication.</title>
        <authorList>
            <person name="Blyth D.M."/>
            <person name="Mccarthy S.L."/>
            <person name="Schall S.E."/>
            <person name="Stam J.A."/>
            <person name="Ong A.C."/>
            <person name="Mcgann P.T."/>
        </authorList>
    </citation>
    <scope>NUCLEOTIDE SEQUENCE [LARGE SCALE GENOMIC DNA]</scope>
    <source>
        <strain evidence="2 3">MRSN571793</strain>
    </source>
</reference>
<evidence type="ECO:0000313" key="2">
    <source>
        <dbReference type="EMBL" id="TFD92578.1"/>
    </source>
</evidence>
<accession>A0A4Y8KTT3</accession>
<sequence>MGQVISASKIQPSETDVPIDRTLHIVANINKEFKVKTSAYDPSKYVIEAHEPQRYPYGVTIDTVYWYLKGIGSPMSKTDLRLLVREPNYFPPADPIKEYFDSIRGSYQGKSHIDLLCSHIKARIFQDKQEDYYQQRVNTLIRKWMVACVAQWLADFPNDVALGIISAKERIGKTYLTNYLIPDMLQEYYTKTGNNDKFFLGDFFTRYMIICFDELVGINRGKGRIEEFKQYMRDRDIMVQRRTDEFPVLRKRLAAATFTTNRVAENGGFLDDNFGNTRFGTIEVDDIDRKYSEICDKNQMWAEALLLFESTDFDYSWTSEIEDLKEYNQKYFVTSDEAKYVLMYTQEPTDENNEDEWMSASEFLLKLKEHRKIPFKEAGKLKANLMGYALTNAGYQKKSKRKSGDKIQLPMYRYHFSLKLNED</sequence>
<proteinExistence type="predicted"/>
<gene>
    <name evidence="2" type="ORF">E2605_18640</name>
</gene>
<evidence type="ECO:0000313" key="3">
    <source>
        <dbReference type="Proteomes" id="UP000297861"/>
    </source>
</evidence>
<evidence type="ECO:0000259" key="1">
    <source>
        <dbReference type="Pfam" id="PF05272"/>
    </source>
</evidence>
<dbReference type="Pfam" id="PF05272">
    <property type="entry name" value="VapE-like_dom"/>
    <property type="match status" value="1"/>
</dbReference>
<keyword evidence="3" id="KW-1185">Reference proteome</keyword>
<protein>
    <recommendedName>
        <fullName evidence="1">Virulence-associated protein E-like domain-containing protein</fullName>
    </recommendedName>
</protein>
<dbReference type="Proteomes" id="UP000297861">
    <property type="component" value="Unassembled WGS sequence"/>
</dbReference>
<name>A0A4Y8KTT3_9BACT</name>
<feature type="domain" description="Virulence-associated protein E-like" evidence="1">
    <location>
        <begin position="125"/>
        <end position="329"/>
    </location>
</feature>
<dbReference type="EMBL" id="SOML01000017">
    <property type="protein sequence ID" value="TFD92578.1"/>
    <property type="molecule type" value="Genomic_DNA"/>
</dbReference>
<comment type="caution">
    <text evidence="2">The sequence shown here is derived from an EMBL/GenBank/DDBJ whole genome shotgun (WGS) entry which is preliminary data.</text>
</comment>
<dbReference type="AlphaFoldDB" id="A0A4Y8KTT3"/>
<dbReference type="OrthoDB" id="9801888at2"/>
<dbReference type="InterPro" id="IPR007936">
    <property type="entry name" value="VapE-like_dom"/>
</dbReference>
<organism evidence="2 3">
    <name type="scientific">Dysgonomonas capnocytophagoides</name>
    <dbReference type="NCBI Taxonomy" id="45254"/>
    <lineage>
        <taxon>Bacteria</taxon>
        <taxon>Pseudomonadati</taxon>
        <taxon>Bacteroidota</taxon>
        <taxon>Bacteroidia</taxon>
        <taxon>Bacteroidales</taxon>
        <taxon>Dysgonomonadaceae</taxon>
        <taxon>Dysgonomonas</taxon>
    </lineage>
</organism>